<feature type="region of interest" description="Disordered" evidence="1">
    <location>
        <begin position="37"/>
        <end position="97"/>
    </location>
</feature>
<comment type="caution">
    <text evidence="2">The sequence shown here is derived from an EMBL/GenBank/DDBJ whole genome shotgun (WGS) entry which is preliminary data.</text>
</comment>
<organism evidence="2 3">
    <name type="scientific">Liparis tanakae</name>
    <name type="common">Tanaka's snailfish</name>
    <dbReference type="NCBI Taxonomy" id="230148"/>
    <lineage>
        <taxon>Eukaryota</taxon>
        <taxon>Metazoa</taxon>
        <taxon>Chordata</taxon>
        <taxon>Craniata</taxon>
        <taxon>Vertebrata</taxon>
        <taxon>Euteleostomi</taxon>
        <taxon>Actinopterygii</taxon>
        <taxon>Neopterygii</taxon>
        <taxon>Teleostei</taxon>
        <taxon>Neoteleostei</taxon>
        <taxon>Acanthomorphata</taxon>
        <taxon>Eupercaria</taxon>
        <taxon>Perciformes</taxon>
        <taxon>Cottioidei</taxon>
        <taxon>Cottales</taxon>
        <taxon>Liparidae</taxon>
        <taxon>Liparis</taxon>
    </lineage>
</organism>
<dbReference type="Proteomes" id="UP000314294">
    <property type="component" value="Unassembled WGS sequence"/>
</dbReference>
<feature type="compositionally biased region" description="Pro residues" evidence="1">
    <location>
        <begin position="38"/>
        <end position="49"/>
    </location>
</feature>
<dbReference type="EMBL" id="SRLO01000045">
    <property type="protein sequence ID" value="TNN81625.1"/>
    <property type="molecule type" value="Genomic_DNA"/>
</dbReference>
<accession>A0A4Z2IUM4</accession>
<proteinExistence type="predicted"/>
<reference evidence="2 3" key="1">
    <citation type="submission" date="2019-03" db="EMBL/GenBank/DDBJ databases">
        <title>First draft genome of Liparis tanakae, snailfish: a comprehensive survey of snailfish specific genes.</title>
        <authorList>
            <person name="Kim W."/>
            <person name="Song I."/>
            <person name="Jeong J.-H."/>
            <person name="Kim D."/>
            <person name="Kim S."/>
            <person name="Ryu S."/>
            <person name="Song J.Y."/>
            <person name="Lee S.K."/>
        </authorList>
    </citation>
    <scope>NUCLEOTIDE SEQUENCE [LARGE SCALE GENOMIC DNA]</scope>
    <source>
        <tissue evidence="2">Muscle</tissue>
    </source>
</reference>
<protein>
    <submittedName>
        <fullName evidence="2">Uncharacterized protein</fullName>
    </submittedName>
</protein>
<name>A0A4Z2IUM4_9TELE</name>
<evidence type="ECO:0000313" key="2">
    <source>
        <dbReference type="EMBL" id="TNN81625.1"/>
    </source>
</evidence>
<sequence length="97" mass="10714">MLGWIQEMRRDQAEANRLQDLAARQTCALEQLWLAPAPRDPAPLWPNPYPGNTSPRPNPDSRDPSPLRQNPDSCDPSALPNPDPCDPLPLPTPADPC</sequence>
<keyword evidence="3" id="KW-1185">Reference proteome</keyword>
<feature type="compositionally biased region" description="Pro residues" evidence="1">
    <location>
        <begin position="79"/>
        <end position="97"/>
    </location>
</feature>
<evidence type="ECO:0000313" key="3">
    <source>
        <dbReference type="Proteomes" id="UP000314294"/>
    </source>
</evidence>
<dbReference type="AlphaFoldDB" id="A0A4Z2IUM4"/>
<evidence type="ECO:0000256" key="1">
    <source>
        <dbReference type="SAM" id="MobiDB-lite"/>
    </source>
</evidence>
<gene>
    <name evidence="2" type="ORF">EYF80_008071</name>
</gene>